<sequence length="222" mass="24088">MVEFSDIKGFTFDLDGVITDTAKFHEQAWHALATELSLPFPDELARQLKGISRMDSLQMILDQGDKPYTDDEKANFAARKNKHYVTLITGLTPNDILPGMFDFIADIKQKGYVASIASASKNAPTILKQLGLTDYFIGIVDPSTLAHGKPNPEIYIKAGELLKLAPQQIIGLEDASAGVKAIQGAGQTALGIGPAVSQDNLQLWFADTASVTLDNIKQQLTQ</sequence>
<dbReference type="InterPro" id="IPR036412">
    <property type="entry name" value="HAD-like_sf"/>
</dbReference>
<dbReference type="Pfam" id="PF00702">
    <property type="entry name" value="Hydrolase"/>
    <property type="match status" value="1"/>
</dbReference>
<dbReference type="Gene3D" id="1.10.150.240">
    <property type="entry name" value="Putative phosphatase, domain 2"/>
    <property type="match status" value="1"/>
</dbReference>
<organism evidence="14 15">
    <name type="scientific">Leuconostoc citreum</name>
    <dbReference type="NCBI Taxonomy" id="33964"/>
    <lineage>
        <taxon>Bacteria</taxon>
        <taxon>Bacillati</taxon>
        <taxon>Bacillota</taxon>
        <taxon>Bacilli</taxon>
        <taxon>Lactobacillales</taxon>
        <taxon>Lactobacillaceae</taxon>
        <taxon>Leuconostoc</taxon>
    </lineage>
</organism>
<evidence type="ECO:0000256" key="12">
    <source>
        <dbReference type="PIRSR" id="PIRSR610972-3"/>
    </source>
</evidence>
<feature type="binding site" evidence="12">
    <location>
        <position position="174"/>
    </location>
    <ligand>
        <name>Mg(2+)</name>
        <dbReference type="ChEBI" id="CHEBI:18420"/>
    </ligand>
</feature>
<dbReference type="InterPro" id="IPR051600">
    <property type="entry name" value="Beta-PGM-like"/>
</dbReference>
<dbReference type="Gene3D" id="3.40.50.1000">
    <property type="entry name" value="HAD superfamily/HAD-like"/>
    <property type="match status" value="1"/>
</dbReference>
<dbReference type="Proteomes" id="UP000323274">
    <property type="component" value="Unassembled WGS sequence"/>
</dbReference>
<evidence type="ECO:0000256" key="13">
    <source>
        <dbReference type="PIRSR" id="PIRSR610972-4"/>
    </source>
</evidence>
<keyword evidence="4 12" id="KW-0460">Magnesium</keyword>
<comment type="cofactor">
    <cofactor evidence="12">
        <name>Mg(2+)</name>
        <dbReference type="ChEBI" id="CHEBI:18420"/>
    </cofactor>
    <text evidence="12">Binds 2 magnesium ions per subunit.</text>
</comment>
<comment type="caution">
    <text evidence="14">The sequence shown here is derived from an EMBL/GenBank/DDBJ whole genome shotgun (WGS) entry which is preliminary data.</text>
</comment>
<keyword evidence="2" id="KW-0597">Phosphoprotein</keyword>
<dbReference type="EC" id="5.4.2.6" evidence="8"/>
<comment type="similarity">
    <text evidence="1">Belongs to the HAD-like hydrolase superfamily. CbbY/CbbZ/Gph/YieH family.</text>
</comment>
<dbReference type="EMBL" id="BJJW01000005">
    <property type="protein sequence ID" value="GDZ83496.1"/>
    <property type="molecule type" value="Genomic_DNA"/>
</dbReference>
<evidence type="ECO:0000256" key="3">
    <source>
        <dbReference type="ARBA" id="ARBA00022723"/>
    </source>
</evidence>
<feature type="site" description="Important for catalytic activity and assists the phosphoryl transfer reaction to Asp8 by balancing charge and orienting the reacting groups" evidence="13">
    <location>
        <position position="118"/>
    </location>
</feature>
<dbReference type="GO" id="GO:0005975">
    <property type="term" value="P:carbohydrate metabolic process"/>
    <property type="evidence" value="ECO:0007669"/>
    <property type="project" value="InterPro"/>
</dbReference>
<dbReference type="NCBIfam" id="TIGR01509">
    <property type="entry name" value="HAD-SF-IA-v3"/>
    <property type="match status" value="1"/>
</dbReference>
<keyword evidence="6" id="KW-0119">Carbohydrate metabolism</keyword>
<evidence type="ECO:0000256" key="9">
    <source>
        <dbReference type="ARBA" id="ARBA00044991"/>
    </source>
</evidence>
<feature type="binding site" evidence="11">
    <location>
        <position position="80"/>
    </location>
    <ligand>
        <name>substrate</name>
    </ligand>
</feature>
<feature type="binding site" evidence="11">
    <location>
        <begin position="48"/>
        <end position="53"/>
    </location>
    <ligand>
        <name>substrate</name>
    </ligand>
</feature>
<dbReference type="PRINTS" id="PR00413">
    <property type="entry name" value="HADHALOGNASE"/>
</dbReference>
<evidence type="ECO:0000256" key="10">
    <source>
        <dbReference type="PIRSR" id="PIRSR610972-1"/>
    </source>
</evidence>
<dbReference type="InterPro" id="IPR023198">
    <property type="entry name" value="PGP-like_dom2"/>
</dbReference>
<gene>
    <name evidence="14" type="primary">pgmB2</name>
    <name evidence="14" type="ORF">LCIT_07380</name>
</gene>
<evidence type="ECO:0000256" key="11">
    <source>
        <dbReference type="PIRSR" id="PIRSR610972-2"/>
    </source>
</evidence>
<dbReference type="InterPro" id="IPR006439">
    <property type="entry name" value="HAD-SF_hydro_IA"/>
</dbReference>
<evidence type="ECO:0000256" key="4">
    <source>
        <dbReference type="ARBA" id="ARBA00022842"/>
    </source>
</evidence>
<dbReference type="CDD" id="cd02598">
    <property type="entry name" value="HAD_BPGM"/>
    <property type="match status" value="1"/>
</dbReference>
<evidence type="ECO:0000256" key="1">
    <source>
        <dbReference type="ARBA" id="ARBA00006171"/>
    </source>
</evidence>
<evidence type="ECO:0000256" key="8">
    <source>
        <dbReference type="ARBA" id="ARBA00044968"/>
    </source>
</evidence>
<feature type="active site" description="Proton donor/acceptor" evidence="10">
    <location>
        <position position="15"/>
    </location>
</feature>
<comment type="catalytic activity">
    <reaction evidence="7">
        <text>beta-D-glucose 1-phosphate = beta-D-glucose 6-phosphate</text>
        <dbReference type="Rhea" id="RHEA:20113"/>
        <dbReference type="ChEBI" id="CHEBI:57684"/>
        <dbReference type="ChEBI" id="CHEBI:58247"/>
        <dbReference type="EC" id="5.4.2.6"/>
    </reaction>
</comment>
<evidence type="ECO:0000256" key="2">
    <source>
        <dbReference type="ARBA" id="ARBA00022553"/>
    </source>
</evidence>
<dbReference type="InterPro" id="IPR010976">
    <property type="entry name" value="B-phosphoglucomutase_hydrolase"/>
</dbReference>
<feature type="binding site" evidence="12">
    <location>
        <position position="173"/>
    </location>
    <ligand>
        <name>Mg(2+)</name>
        <dbReference type="ChEBI" id="CHEBI:18420"/>
    </ligand>
</feature>
<dbReference type="SFLD" id="SFLDG01135">
    <property type="entry name" value="C1.5.6:_HAD__Beta-PGM__Phospha"/>
    <property type="match status" value="1"/>
</dbReference>
<dbReference type="AlphaFoldDB" id="A0A5A5U0C9"/>
<feature type="binding site" evidence="12">
    <location>
        <position position="13"/>
    </location>
    <ligand>
        <name>Mg(2+)</name>
        <dbReference type="ChEBI" id="CHEBI:18420"/>
    </ligand>
</feature>
<feature type="site" description="Important for catalytic activity and assists the phosphoryl transfer reaction to Asp8 by balancing charge and orienting the reacting groups" evidence="13">
    <location>
        <position position="149"/>
    </location>
</feature>
<evidence type="ECO:0000256" key="7">
    <source>
        <dbReference type="ARBA" id="ARBA00044926"/>
    </source>
</evidence>
<keyword evidence="5" id="KW-0413">Isomerase</keyword>
<keyword evidence="3 12" id="KW-0479">Metal-binding</keyword>
<dbReference type="RefSeq" id="WP_139988381.1">
    <property type="nucleotide sequence ID" value="NZ_BJJW01000005.1"/>
</dbReference>
<reference evidence="14 15" key="1">
    <citation type="submission" date="2019-04" db="EMBL/GenBank/DDBJ databases">
        <title>A pseudo-fructophilic Leuconostoc citreum strain F192-5 isolated from peel of satsuma mandarin: the first report for isolation and characterization of strain-dependent fructophilic-like characteristics.</title>
        <authorList>
            <person name="Maeno S."/>
            <person name="Tanizawa Y."/>
            <person name="Kajikawa A."/>
            <person name="Kanesaki Y."/>
            <person name="Kubota E."/>
            <person name="Arita M."/>
            <person name="Leon D."/>
            <person name="Endo A."/>
        </authorList>
    </citation>
    <scope>NUCLEOTIDE SEQUENCE [LARGE SCALE GENOMIC DNA]</scope>
    <source>
        <strain evidence="14 15">F192-5</strain>
    </source>
</reference>
<accession>A0A5A5U0C9</accession>
<evidence type="ECO:0000313" key="14">
    <source>
        <dbReference type="EMBL" id="GDZ83496.1"/>
    </source>
</evidence>
<evidence type="ECO:0000256" key="6">
    <source>
        <dbReference type="ARBA" id="ARBA00023277"/>
    </source>
</evidence>
<dbReference type="PANTHER" id="PTHR46193:SF18">
    <property type="entry name" value="HEXITOL PHOSPHATASE B"/>
    <property type="match status" value="1"/>
</dbReference>
<dbReference type="GO" id="GO:0008801">
    <property type="term" value="F:beta-phosphoglucomutase activity"/>
    <property type="evidence" value="ECO:0007669"/>
    <property type="project" value="UniProtKB-EC"/>
</dbReference>
<feature type="binding site" evidence="11">
    <location>
        <begin position="118"/>
        <end position="122"/>
    </location>
    <ligand>
        <name>substrate</name>
    </ligand>
</feature>
<dbReference type="GO" id="GO:0000287">
    <property type="term" value="F:magnesium ion binding"/>
    <property type="evidence" value="ECO:0007669"/>
    <property type="project" value="InterPro"/>
</dbReference>
<dbReference type="SFLD" id="SFLDG01129">
    <property type="entry name" value="C1.5:_HAD__Beta-PGM__Phosphata"/>
    <property type="match status" value="1"/>
</dbReference>
<name>A0A5A5U0C9_LEUCI</name>
<dbReference type="NCBIfam" id="TIGR01990">
    <property type="entry name" value="bPGM"/>
    <property type="match status" value="1"/>
</dbReference>
<feature type="binding site" evidence="11">
    <location>
        <position position="29"/>
    </location>
    <ligand>
        <name>substrate</name>
    </ligand>
</feature>
<dbReference type="NCBIfam" id="TIGR02009">
    <property type="entry name" value="PGMB-YQAB-SF"/>
    <property type="match status" value="1"/>
</dbReference>
<feature type="binding site" evidence="11">
    <location>
        <position position="149"/>
    </location>
    <ligand>
        <name>substrate</name>
    </ligand>
</feature>
<proteinExistence type="inferred from homology"/>
<feature type="binding site" evidence="12">
    <location>
        <position position="15"/>
    </location>
    <ligand>
        <name>Mg(2+)</name>
        <dbReference type="ChEBI" id="CHEBI:18420"/>
    </ligand>
</feature>
<dbReference type="SFLD" id="SFLDS00003">
    <property type="entry name" value="Haloacid_Dehalogenase"/>
    <property type="match status" value="1"/>
</dbReference>
<feature type="binding site" evidence="11">
    <location>
        <position position="56"/>
    </location>
    <ligand>
        <name>substrate</name>
    </ligand>
</feature>
<evidence type="ECO:0000313" key="15">
    <source>
        <dbReference type="Proteomes" id="UP000323274"/>
    </source>
</evidence>
<evidence type="ECO:0000256" key="5">
    <source>
        <dbReference type="ARBA" id="ARBA00023235"/>
    </source>
</evidence>
<feature type="active site" description="Nucleophile" evidence="10">
    <location>
        <position position="13"/>
    </location>
</feature>
<protein>
    <recommendedName>
        <fullName evidence="9">Beta-phosphoglucomutase</fullName>
        <ecNumber evidence="8">5.4.2.6</ecNumber>
    </recommendedName>
</protein>
<dbReference type="InterPro" id="IPR010972">
    <property type="entry name" value="Beta-PGM"/>
</dbReference>
<dbReference type="InterPro" id="IPR023214">
    <property type="entry name" value="HAD_sf"/>
</dbReference>
<feature type="binding site" evidence="11">
    <location>
        <begin position="13"/>
        <end position="15"/>
    </location>
    <ligand>
        <name>substrate</name>
    </ligand>
</feature>
<dbReference type="SFLD" id="SFLDF00046">
    <property type="entry name" value="beta-phosphoglucomutase"/>
    <property type="match status" value="1"/>
</dbReference>
<dbReference type="PANTHER" id="PTHR46193">
    <property type="entry name" value="6-PHOSPHOGLUCONATE PHOSPHATASE"/>
    <property type="match status" value="1"/>
</dbReference>
<dbReference type="SUPFAM" id="SSF56784">
    <property type="entry name" value="HAD-like"/>
    <property type="match status" value="1"/>
</dbReference>